<evidence type="ECO:0000259" key="6">
    <source>
        <dbReference type="PROSITE" id="PS50042"/>
    </source>
</evidence>
<dbReference type="PROSITE" id="PS50042">
    <property type="entry name" value="CNMP_BINDING_3"/>
    <property type="match status" value="1"/>
</dbReference>
<feature type="transmembrane region" description="Helical" evidence="5">
    <location>
        <begin position="393"/>
        <end position="425"/>
    </location>
</feature>
<feature type="transmembrane region" description="Helical" evidence="5">
    <location>
        <begin position="359"/>
        <end position="381"/>
    </location>
</feature>
<feature type="transmembrane region" description="Helical" evidence="5">
    <location>
        <begin position="201"/>
        <end position="221"/>
    </location>
</feature>
<accession>A0ABT5IM42</accession>
<keyword evidence="9" id="KW-1185">Reference proteome</keyword>
<dbReference type="SMART" id="SM00100">
    <property type="entry name" value="cNMP"/>
    <property type="match status" value="1"/>
</dbReference>
<dbReference type="InterPro" id="IPR002645">
    <property type="entry name" value="STAS_dom"/>
</dbReference>
<dbReference type="Gene3D" id="2.60.120.10">
    <property type="entry name" value="Jelly Rolls"/>
    <property type="match status" value="1"/>
</dbReference>
<comment type="caution">
    <text evidence="8">The sequence shown here is derived from an EMBL/GenBank/DDBJ whole genome shotgun (WGS) entry which is preliminary data.</text>
</comment>
<evidence type="ECO:0000256" key="4">
    <source>
        <dbReference type="ARBA" id="ARBA00023136"/>
    </source>
</evidence>
<evidence type="ECO:0000313" key="9">
    <source>
        <dbReference type="Proteomes" id="UP001222030"/>
    </source>
</evidence>
<dbReference type="RefSeq" id="WP_272771280.1">
    <property type="nucleotide sequence ID" value="NZ_JAQQLE010000003.1"/>
</dbReference>
<dbReference type="InterPro" id="IPR014710">
    <property type="entry name" value="RmlC-like_jellyroll"/>
</dbReference>
<feature type="domain" description="Cyclic nucleotide-binding" evidence="6">
    <location>
        <begin position="566"/>
        <end position="674"/>
    </location>
</feature>
<dbReference type="PROSITE" id="PS50801">
    <property type="entry name" value="STAS"/>
    <property type="match status" value="1"/>
</dbReference>
<feature type="transmembrane region" description="Helical" evidence="5">
    <location>
        <begin position="12"/>
        <end position="35"/>
    </location>
</feature>
<proteinExistence type="predicted"/>
<dbReference type="Pfam" id="PF00916">
    <property type="entry name" value="Sulfate_transp"/>
    <property type="match status" value="1"/>
</dbReference>
<evidence type="ECO:0000256" key="5">
    <source>
        <dbReference type="SAM" id="Phobius"/>
    </source>
</evidence>
<sequence>MNKNKLLDYCSPLLSGGLLGVIGISIISAYAALLYRGGAAGFVPVGLAMMLLGTAMATLIVAKFGQQQGVVIGPDESSVIILAGLLTSLPIGSLSAMTQTVYIALHLFMTTMMVGFIFLLFGKYKLGKVVRYIPQPVISGFILGSGVLLLVAGLGLAADEQLSFTRGAGWAALWLHWPQLLPALLLAGLLVWLPGKYTSPYVFPVLVIASIALFFGCVLLTGQDRDALVAAKLLFPAGQAGVEINFTALWHELIRADFSIVMSSMPTMIVVAVVALITALLQMVTLEQALKQDVEENRELLVHGAGNLLGGMLGSLPNVAFIGDTLLNRALSKNVVFSNYVISAVMLLGIFFAGELISILPVFVLSALLLFFGISLILDTYHKAQASVRKTDIGIVLVVAGVICFSGFVEGAAVGVVFASIIFLIEYSRLDAIRYKLDAKTFRSRVSRSQEQQQLLTSSDWLSVYIVEGFLFFGGAQQLSEKIRHSSTGVTGKVLVVDFRHVKGVDATAVAMLGKLADWWYEAGGSIKFSGCSRTLLTQLYVLKKQGVRFVKSLDLAVQFAEDAYLAKYAPEQQVHSLTDMAALAPFVDPHNYQAGELIIRQGEPTKGILLLMAGSASVRITLADGRNLRVKKFTSGTILGEISYYLNGCAVANVYANDQVEIWRITPANLRKLEFENPVLAIQLHKFVAAILASRIVDGNASITLASS</sequence>
<dbReference type="EMBL" id="JAQQLE010000003">
    <property type="protein sequence ID" value="MDC7713636.1"/>
    <property type="molecule type" value="Genomic_DNA"/>
</dbReference>
<dbReference type="Pfam" id="PF00027">
    <property type="entry name" value="cNMP_binding"/>
    <property type="match status" value="1"/>
</dbReference>
<evidence type="ECO:0000256" key="3">
    <source>
        <dbReference type="ARBA" id="ARBA00022989"/>
    </source>
</evidence>
<feature type="transmembrane region" description="Helical" evidence="5">
    <location>
        <begin position="136"/>
        <end position="157"/>
    </location>
</feature>
<organism evidence="8 9">
    <name type="scientific">Vogesella margarita</name>
    <dbReference type="NCBI Taxonomy" id="2984199"/>
    <lineage>
        <taxon>Bacteria</taxon>
        <taxon>Pseudomonadati</taxon>
        <taxon>Pseudomonadota</taxon>
        <taxon>Betaproteobacteria</taxon>
        <taxon>Neisseriales</taxon>
        <taxon>Chromobacteriaceae</taxon>
        <taxon>Vogesella</taxon>
    </lineage>
</organism>
<evidence type="ECO:0000259" key="7">
    <source>
        <dbReference type="PROSITE" id="PS50801"/>
    </source>
</evidence>
<dbReference type="PANTHER" id="PTHR43310">
    <property type="entry name" value="SULFATE TRANSPORTER YBAR-RELATED"/>
    <property type="match status" value="1"/>
</dbReference>
<dbReference type="InterPro" id="IPR036513">
    <property type="entry name" value="STAS_dom_sf"/>
</dbReference>
<dbReference type="Gene3D" id="3.30.750.24">
    <property type="entry name" value="STAS domain"/>
    <property type="match status" value="1"/>
</dbReference>
<dbReference type="Proteomes" id="UP001222030">
    <property type="component" value="Unassembled WGS sequence"/>
</dbReference>
<feature type="transmembrane region" description="Helical" evidence="5">
    <location>
        <begin position="177"/>
        <end position="194"/>
    </location>
</feature>
<dbReference type="CDD" id="cd07042">
    <property type="entry name" value="STAS_SulP_like_sulfate_transporter"/>
    <property type="match status" value="1"/>
</dbReference>
<keyword evidence="4 5" id="KW-0472">Membrane</keyword>
<protein>
    <submittedName>
        <fullName evidence="8">SulP family inorganic anion transporter</fullName>
    </submittedName>
</protein>
<gene>
    <name evidence="8" type="ORF">PQU96_05710</name>
</gene>
<feature type="transmembrane region" description="Helical" evidence="5">
    <location>
        <begin position="103"/>
        <end position="124"/>
    </location>
</feature>
<dbReference type="SUPFAM" id="SSF51206">
    <property type="entry name" value="cAMP-binding domain-like"/>
    <property type="match status" value="1"/>
</dbReference>
<feature type="transmembrane region" description="Helical" evidence="5">
    <location>
        <begin position="77"/>
        <end position="97"/>
    </location>
</feature>
<reference evidence="8 9" key="1">
    <citation type="submission" date="2023-01" db="EMBL/GenBank/DDBJ databases">
        <title>Novel species of the genus Vogesella isolated from rivers.</title>
        <authorList>
            <person name="Lu H."/>
        </authorList>
    </citation>
    <scope>NUCLEOTIDE SEQUENCE [LARGE SCALE GENOMIC DNA]</scope>
    <source>
        <strain evidence="8 9">LYT5W</strain>
    </source>
</reference>
<dbReference type="CDD" id="cd00038">
    <property type="entry name" value="CAP_ED"/>
    <property type="match status" value="1"/>
</dbReference>
<evidence type="ECO:0000256" key="1">
    <source>
        <dbReference type="ARBA" id="ARBA00004141"/>
    </source>
</evidence>
<feature type="transmembrane region" description="Helical" evidence="5">
    <location>
        <begin position="258"/>
        <end position="281"/>
    </location>
</feature>
<dbReference type="InterPro" id="IPR000595">
    <property type="entry name" value="cNMP-bd_dom"/>
</dbReference>
<dbReference type="InterPro" id="IPR018490">
    <property type="entry name" value="cNMP-bd_dom_sf"/>
</dbReference>
<keyword evidence="3 5" id="KW-1133">Transmembrane helix</keyword>
<evidence type="ECO:0000256" key="2">
    <source>
        <dbReference type="ARBA" id="ARBA00022692"/>
    </source>
</evidence>
<evidence type="ECO:0000313" key="8">
    <source>
        <dbReference type="EMBL" id="MDC7713636.1"/>
    </source>
</evidence>
<feature type="transmembrane region" description="Helical" evidence="5">
    <location>
        <begin position="301"/>
        <end position="323"/>
    </location>
</feature>
<feature type="transmembrane region" description="Helical" evidence="5">
    <location>
        <begin position="41"/>
        <end position="65"/>
    </location>
</feature>
<feature type="domain" description="STAS" evidence="7">
    <location>
        <begin position="452"/>
        <end position="540"/>
    </location>
</feature>
<feature type="transmembrane region" description="Helical" evidence="5">
    <location>
        <begin position="227"/>
        <end position="246"/>
    </location>
</feature>
<name>A0ABT5IM42_9NEIS</name>
<dbReference type="PANTHER" id="PTHR43310:SF1">
    <property type="entry name" value="SULFATE TRANSPORTER YBAR-RELATED"/>
    <property type="match status" value="1"/>
</dbReference>
<dbReference type="SUPFAM" id="SSF52091">
    <property type="entry name" value="SpoIIaa-like"/>
    <property type="match status" value="1"/>
</dbReference>
<dbReference type="InterPro" id="IPR011547">
    <property type="entry name" value="SLC26A/SulP_dom"/>
</dbReference>
<comment type="subcellular location">
    <subcellularLocation>
        <location evidence="1">Membrane</location>
        <topology evidence="1">Multi-pass membrane protein</topology>
    </subcellularLocation>
</comment>
<keyword evidence="2 5" id="KW-0812">Transmembrane</keyword>
<dbReference type="InterPro" id="IPR052706">
    <property type="entry name" value="Membrane-Transporter-like"/>
</dbReference>
<feature type="transmembrane region" description="Helical" evidence="5">
    <location>
        <begin position="335"/>
        <end position="353"/>
    </location>
</feature>